<dbReference type="InterPro" id="IPR000312">
    <property type="entry name" value="Glycosyl_Trfase_fam3"/>
</dbReference>
<evidence type="ECO:0000313" key="7">
    <source>
        <dbReference type="EMBL" id="EFX90235.1"/>
    </source>
</evidence>
<accession>E9FR93</accession>
<reference evidence="7 8" key="1">
    <citation type="journal article" date="2011" name="Science">
        <title>The ecoresponsive genome of Daphnia pulex.</title>
        <authorList>
            <person name="Colbourne J.K."/>
            <person name="Pfrender M.E."/>
            <person name="Gilbert D."/>
            <person name="Thomas W.K."/>
            <person name="Tucker A."/>
            <person name="Oakley T.H."/>
            <person name="Tokishita S."/>
            <person name="Aerts A."/>
            <person name="Arnold G.J."/>
            <person name="Basu M.K."/>
            <person name="Bauer D.J."/>
            <person name="Caceres C.E."/>
            <person name="Carmel L."/>
            <person name="Casola C."/>
            <person name="Choi J.H."/>
            <person name="Detter J.C."/>
            <person name="Dong Q."/>
            <person name="Dusheyko S."/>
            <person name="Eads B.D."/>
            <person name="Frohlich T."/>
            <person name="Geiler-Samerotte K.A."/>
            <person name="Gerlach D."/>
            <person name="Hatcher P."/>
            <person name="Jogdeo S."/>
            <person name="Krijgsveld J."/>
            <person name="Kriventseva E.V."/>
            <person name="Kultz D."/>
            <person name="Laforsch C."/>
            <person name="Lindquist E."/>
            <person name="Lopez J."/>
            <person name="Manak J.R."/>
            <person name="Muller J."/>
            <person name="Pangilinan J."/>
            <person name="Patwardhan R.P."/>
            <person name="Pitluck S."/>
            <person name="Pritham E.J."/>
            <person name="Rechtsteiner A."/>
            <person name="Rho M."/>
            <person name="Rogozin I.B."/>
            <person name="Sakarya O."/>
            <person name="Salamov A."/>
            <person name="Schaack S."/>
            <person name="Shapiro H."/>
            <person name="Shiga Y."/>
            <person name="Skalitzky C."/>
            <person name="Smith Z."/>
            <person name="Souvorov A."/>
            <person name="Sung W."/>
            <person name="Tang Z."/>
            <person name="Tsuchiya D."/>
            <person name="Tu H."/>
            <person name="Vos H."/>
            <person name="Wang M."/>
            <person name="Wolf Y.I."/>
            <person name="Yamagata H."/>
            <person name="Yamada T."/>
            <person name="Ye Y."/>
            <person name="Shaw J.R."/>
            <person name="Andrews J."/>
            <person name="Crease T.J."/>
            <person name="Tang H."/>
            <person name="Lucas S.M."/>
            <person name="Robertson H.M."/>
            <person name="Bork P."/>
            <person name="Koonin E.V."/>
            <person name="Zdobnov E.M."/>
            <person name="Grigoriev I.V."/>
            <person name="Lynch M."/>
            <person name="Boore J.L."/>
        </authorList>
    </citation>
    <scope>NUCLEOTIDE SEQUENCE [LARGE SCALE GENOMIC DNA]</scope>
</reference>
<dbReference type="InterPro" id="IPR035902">
    <property type="entry name" value="Nuc_phospho_transferase"/>
</dbReference>
<comment type="similarity">
    <text evidence="1 5">Belongs to the thymidine/pyrimidine-nucleoside phosphorylase family.</text>
</comment>
<comment type="catalytic activity">
    <reaction evidence="5">
        <text>thymidine + phosphate = 2-deoxy-alpha-D-ribose 1-phosphate + thymine</text>
        <dbReference type="Rhea" id="RHEA:16037"/>
        <dbReference type="ChEBI" id="CHEBI:17748"/>
        <dbReference type="ChEBI" id="CHEBI:17821"/>
        <dbReference type="ChEBI" id="CHEBI:43474"/>
        <dbReference type="ChEBI" id="CHEBI:57259"/>
        <dbReference type="EC" id="2.4.2.4"/>
    </reaction>
</comment>
<dbReference type="KEGG" id="dpx:DAPPUDRAFT_309953"/>
<dbReference type="PIRSF" id="PIRSF000478">
    <property type="entry name" value="TP_PyNP"/>
    <property type="match status" value="1"/>
</dbReference>
<dbReference type="InterPro" id="IPR036566">
    <property type="entry name" value="PYNP-like_C_sf"/>
</dbReference>
<dbReference type="GO" id="GO:0005829">
    <property type="term" value="C:cytosol"/>
    <property type="evidence" value="ECO:0000318"/>
    <property type="project" value="GO_Central"/>
</dbReference>
<evidence type="ECO:0000256" key="1">
    <source>
        <dbReference type="ARBA" id="ARBA00006915"/>
    </source>
</evidence>
<dbReference type="GO" id="GO:0004645">
    <property type="term" value="F:1,4-alpha-oligoglucan phosphorylase activity"/>
    <property type="evidence" value="ECO:0007669"/>
    <property type="project" value="InterPro"/>
</dbReference>
<dbReference type="PANTHER" id="PTHR10515:SF0">
    <property type="entry name" value="THYMIDINE PHOSPHORYLASE"/>
    <property type="match status" value="1"/>
</dbReference>
<dbReference type="Proteomes" id="UP000000305">
    <property type="component" value="Unassembled WGS sequence"/>
</dbReference>
<comment type="function">
    <text evidence="5">Catalyzes the reversible phosphorolysis of thymidine. The produced molecules are then utilized as carbon and energy sources or in the rescue of pyrimidine bases for nucleotide synthesis.</text>
</comment>
<dbReference type="Gene3D" id="3.40.1030.10">
    <property type="entry name" value="Nucleoside phosphorylase/phosphoribosyltransferase catalytic domain"/>
    <property type="match status" value="1"/>
</dbReference>
<gene>
    <name evidence="7" type="ORF">DAPPUDRAFT_309953</name>
</gene>
<dbReference type="InterPro" id="IPR017459">
    <property type="entry name" value="Glycosyl_Trfase_fam3_N_dom"/>
</dbReference>
<dbReference type="InParanoid" id="E9FR93"/>
<dbReference type="AlphaFoldDB" id="E9FR93"/>
<protein>
    <recommendedName>
        <fullName evidence="5">Thymidine phosphorylase</fullName>
        <shortName evidence="5">TP</shortName>
        <ecNumber evidence="5">2.4.2.4</ecNumber>
    </recommendedName>
    <alternativeName>
        <fullName evidence="5">TdRPase</fullName>
    </alternativeName>
</protein>
<dbReference type="HOGENOM" id="CLU_025040_0_2_1"/>
<dbReference type="GO" id="GO:0009032">
    <property type="term" value="F:thymidine phosphorylase activity"/>
    <property type="evidence" value="ECO:0007669"/>
    <property type="project" value="UniProtKB-UniRule"/>
</dbReference>
<evidence type="ECO:0000313" key="8">
    <source>
        <dbReference type="Proteomes" id="UP000000305"/>
    </source>
</evidence>
<dbReference type="SUPFAM" id="SSF54680">
    <property type="entry name" value="Pyrimidine nucleoside phosphorylase C-terminal domain"/>
    <property type="match status" value="1"/>
</dbReference>
<dbReference type="InterPro" id="IPR000053">
    <property type="entry name" value="Thymidine/pyrmidine_PPase"/>
</dbReference>
<feature type="domain" description="Pyrimidine nucleoside phosphorylase C-terminal" evidence="6">
    <location>
        <begin position="377"/>
        <end position="451"/>
    </location>
</feature>
<dbReference type="PhylomeDB" id="E9FR93"/>
<dbReference type="GO" id="GO:0006206">
    <property type="term" value="P:pyrimidine nucleobase metabolic process"/>
    <property type="evidence" value="ECO:0007669"/>
    <property type="project" value="InterPro"/>
</dbReference>
<organism evidence="7 8">
    <name type="scientific">Daphnia pulex</name>
    <name type="common">Water flea</name>
    <dbReference type="NCBI Taxonomy" id="6669"/>
    <lineage>
        <taxon>Eukaryota</taxon>
        <taxon>Metazoa</taxon>
        <taxon>Ecdysozoa</taxon>
        <taxon>Arthropoda</taxon>
        <taxon>Crustacea</taxon>
        <taxon>Branchiopoda</taxon>
        <taxon>Diplostraca</taxon>
        <taxon>Cladocera</taxon>
        <taxon>Anomopoda</taxon>
        <taxon>Daphniidae</taxon>
        <taxon>Daphnia</taxon>
    </lineage>
</organism>
<dbReference type="NCBIfam" id="NF004490">
    <property type="entry name" value="PRK05820.1"/>
    <property type="match status" value="1"/>
</dbReference>
<evidence type="ECO:0000259" key="6">
    <source>
        <dbReference type="SMART" id="SM00941"/>
    </source>
</evidence>
<dbReference type="Pfam" id="PF02885">
    <property type="entry name" value="Glycos_trans_3N"/>
    <property type="match status" value="1"/>
</dbReference>
<dbReference type="STRING" id="6669.E9FR93"/>
<dbReference type="Gene3D" id="3.90.1170.30">
    <property type="entry name" value="Pyrimidine nucleoside phosphorylase-like, C-terminal domain"/>
    <property type="match status" value="1"/>
</dbReference>
<comment type="subunit">
    <text evidence="2 5">Homodimer.</text>
</comment>
<keyword evidence="4 5" id="KW-0808">Transferase</keyword>
<comment type="pathway">
    <text evidence="5">Pyrimidine metabolism; dTMP biosynthesis via salvage pathway; dTMP from thymine: step 1/2.</text>
</comment>
<dbReference type="GO" id="GO:0006213">
    <property type="term" value="P:pyrimidine nucleoside metabolic process"/>
    <property type="evidence" value="ECO:0007669"/>
    <property type="project" value="UniProtKB-UniRule"/>
</dbReference>
<name>E9FR93_DAPPU</name>
<keyword evidence="3 5" id="KW-0328">Glycosyltransferase</keyword>
<dbReference type="UniPathway" id="UPA00578">
    <property type="reaction ID" value="UER00638"/>
</dbReference>
<evidence type="ECO:0000256" key="4">
    <source>
        <dbReference type="ARBA" id="ARBA00022679"/>
    </source>
</evidence>
<dbReference type="PANTHER" id="PTHR10515">
    <property type="entry name" value="THYMIDINE PHOSPHORYLASE"/>
    <property type="match status" value="1"/>
</dbReference>
<dbReference type="OMA" id="QMVASIM"/>
<dbReference type="PROSITE" id="PS00647">
    <property type="entry name" value="THYMID_PHOSPHORYLASE"/>
    <property type="match status" value="1"/>
</dbReference>
<dbReference type="InterPro" id="IPR013102">
    <property type="entry name" value="PYNP_C"/>
</dbReference>
<dbReference type="EC" id="2.4.2.4" evidence="5"/>
<proteinExistence type="inferred from homology"/>
<dbReference type="Pfam" id="PF07831">
    <property type="entry name" value="PYNP_C"/>
    <property type="match status" value="1"/>
</dbReference>
<evidence type="ECO:0000256" key="5">
    <source>
        <dbReference type="PIRNR" id="PIRNR000478"/>
    </source>
</evidence>
<dbReference type="InterPro" id="IPR017872">
    <property type="entry name" value="Pyrmidine_PPase_CS"/>
</dbReference>
<dbReference type="Pfam" id="PF00591">
    <property type="entry name" value="Glycos_transf_3"/>
    <property type="match status" value="1"/>
</dbReference>
<keyword evidence="8" id="KW-1185">Reference proteome</keyword>
<evidence type="ECO:0000256" key="2">
    <source>
        <dbReference type="ARBA" id="ARBA00011738"/>
    </source>
</evidence>
<dbReference type="OrthoDB" id="445007at2759"/>
<dbReference type="Gene3D" id="1.20.970.10">
    <property type="entry name" value="Transferase, Pyrimidine Nucleoside Phosphorylase, Chain C"/>
    <property type="match status" value="1"/>
</dbReference>
<dbReference type="FunFam" id="3.40.1030.10:FF:000003">
    <property type="entry name" value="Pyrimidine-nucleoside phosphorylase"/>
    <property type="match status" value="1"/>
</dbReference>
<dbReference type="SMART" id="SM00941">
    <property type="entry name" value="PYNP_C"/>
    <property type="match status" value="1"/>
</dbReference>
<dbReference type="InterPro" id="IPR036320">
    <property type="entry name" value="Glycosyl_Trfase_fam3_N_dom_sf"/>
</dbReference>
<dbReference type="EMBL" id="GL732523">
    <property type="protein sequence ID" value="EFX90235.1"/>
    <property type="molecule type" value="Genomic_DNA"/>
</dbReference>
<dbReference type="SUPFAM" id="SSF47648">
    <property type="entry name" value="Nucleoside phosphorylase/phosphoribosyltransferase N-terminal domain"/>
    <property type="match status" value="1"/>
</dbReference>
<dbReference type="SUPFAM" id="SSF52418">
    <property type="entry name" value="Nucleoside phosphorylase/phosphoribosyltransferase catalytic domain"/>
    <property type="match status" value="1"/>
</dbReference>
<dbReference type="eggNOG" id="ENOG502QPRY">
    <property type="taxonomic scope" value="Eukaryota"/>
</dbReference>
<evidence type="ECO:0000256" key="3">
    <source>
        <dbReference type="ARBA" id="ARBA00022676"/>
    </source>
</evidence>
<sequence length="470" mass="50708">MERQSIRIPDVIQKKRDKYELEPEEIKFFIDEMVKGRIEPVQLGKSGVSRKLRIYHLKSDVNGLVLQWNVTKGTDRPHRLHDPFRFILLLSRVGETLSWPEEWKTMLVDKHSTGGVGDKVSLVLAPALAACGLKVPMVSGRGLSFTGGTLDKLEAIPGFNVSLTNEQMRECLKHAGCFIAGQTESLVPADRIMYAARDVTATVDNISLATASIISKKAAENISALVLDVKVGRAAFFKNLNDARLVAKSLVEAARDQGINTTAVLTTMDVPIGMAIGNSLEMMEVIETLRGKGPADLVELVKIQGGLLLNSVGRTDVSKGQQLIEETLHNGAALACFEKMLVHQNVDVRLAADLCSGGYQLTRAKYVTAILSPLSGRVLDIDALACGSVCGALGAARARASDEILSAVGIELLVTVGQSITQGQPWANLHHEEQSVASDLLVKLQNAVVVGNAPHATFDAPTTRILEIVQ</sequence>